<sequence length="98" mass="11342">MYNDKNLACKDCQAEFVFSASEQQFYAEKGFENEPARCPQCRAEKKAQRNNRNSRPQNNSRGQRELFDVVCSECGTDTKVPFRPTGDKPVYCRDCFNK</sequence>
<evidence type="ECO:0000259" key="2">
    <source>
        <dbReference type="Pfam" id="PF13451"/>
    </source>
</evidence>
<dbReference type="EMBL" id="CP058559">
    <property type="protein sequence ID" value="QNO15756.1"/>
    <property type="molecule type" value="Genomic_DNA"/>
</dbReference>
<dbReference type="Pfam" id="PF13451">
    <property type="entry name" value="zf_Tbcl"/>
    <property type="match status" value="1"/>
</dbReference>
<accession>A0A7G9WAP4</accession>
<dbReference type="InterPro" id="IPR026363">
    <property type="entry name" value="CxxC-x17-CxxC_dom"/>
</dbReference>
<feature type="region of interest" description="Disordered" evidence="1">
    <location>
        <begin position="42"/>
        <end position="62"/>
    </location>
</feature>
<dbReference type="InterPro" id="IPR025306">
    <property type="entry name" value="Zn-bnd_dom_prob"/>
</dbReference>
<dbReference type="Pfam" id="PF23477">
    <property type="entry name" value="zf_Tbcl_2"/>
    <property type="match status" value="1"/>
</dbReference>
<protein>
    <submittedName>
        <fullName evidence="4">Zinc-ribbon domain containing protein</fullName>
    </submittedName>
</protein>
<keyword evidence="5" id="KW-1185">Reference proteome</keyword>
<evidence type="ECO:0000256" key="1">
    <source>
        <dbReference type="SAM" id="MobiDB-lite"/>
    </source>
</evidence>
<dbReference type="AlphaFoldDB" id="A0A7G9WAP4"/>
<organism evidence="4 5">
    <name type="scientific">Alkalicella caledoniensis</name>
    <dbReference type="NCBI Taxonomy" id="2731377"/>
    <lineage>
        <taxon>Bacteria</taxon>
        <taxon>Bacillati</taxon>
        <taxon>Bacillota</taxon>
        <taxon>Clostridia</taxon>
        <taxon>Eubacteriales</taxon>
        <taxon>Proteinivoracaceae</taxon>
        <taxon>Alkalicella</taxon>
    </lineage>
</organism>
<evidence type="ECO:0000259" key="3">
    <source>
        <dbReference type="Pfam" id="PF23477"/>
    </source>
</evidence>
<dbReference type="NCBIfam" id="TIGR04272">
    <property type="entry name" value="cxxc_cxxc_Mbark"/>
    <property type="match status" value="1"/>
</dbReference>
<dbReference type="KEGG" id="acae:HYG86_13785"/>
<reference evidence="4 5" key="1">
    <citation type="submission" date="2020-07" db="EMBL/GenBank/DDBJ databases">
        <title>Alkalicella. sp. LB2 genome.</title>
        <authorList>
            <person name="Postec A."/>
            <person name="Quemeneur M."/>
        </authorList>
    </citation>
    <scope>NUCLEOTIDE SEQUENCE [LARGE SCALE GENOMIC DNA]</scope>
    <source>
        <strain evidence="4 5">LB2</strain>
    </source>
</reference>
<evidence type="ECO:0000313" key="5">
    <source>
        <dbReference type="Proteomes" id="UP000516160"/>
    </source>
</evidence>
<gene>
    <name evidence="4" type="ORF">HYG86_13785</name>
</gene>
<proteinExistence type="predicted"/>
<feature type="domain" description="CxxC-x17-CxxC" evidence="3">
    <location>
        <begin position="64"/>
        <end position="98"/>
    </location>
</feature>
<dbReference type="RefSeq" id="WP_213166162.1">
    <property type="nucleotide sequence ID" value="NZ_CP058559.1"/>
</dbReference>
<feature type="domain" description="Probable zinc-binding" evidence="2">
    <location>
        <begin position="4"/>
        <end position="50"/>
    </location>
</feature>
<dbReference type="Proteomes" id="UP000516160">
    <property type="component" value="Chromosome"/>
</dbReference>
<name>A0A7G9WAP4_ALKCA</name>
<feature type="compositionally biased region" description="Low complexity" evidence="1">
    <location>
        <begin position="50"/>
        <end position="61"/>
    </location>
</feature>
<evidence type="ECO:0000313" key="4">
    <source>
        <dbReference type="EMBL" id="QNO15756.1"/>
    </source>
</evidence>